<evidence type="ECO:0000256" key="3">
    <source>
        <dbReference type="ARBA" id="ARBA00022989"/>
    </source>
</evidence>
<evidence type="ECO:0000259" key="9">
    <source>
        <dbReference type="PROSITE" id="PS50262"/>
    </source>
</evidence>
<accession>A0A813XX86</accession>
<dbReference type="PANTHER" id="PTHR24243">
    <property type="entry name" value="G-PROTEIN COUPLED RECEPTOR"/>
    <property type="match status" value="1"/>
</dbReference>
<dbReference type="EMBL" id="CAJNOG010000065">
    <property type="protein sequence ID" value="CAF0876974.1"/>
    <property type="molecule type" value="Genomic_DNA"/>
</dbReference>
<dbReference type="InterPro" id="IPR017452">
    <property type="entry name" value="GPCR_Rhodpsn_7TM"/>
</dbReference>
<comment type="subcellular location">
    <subcellularLocation>
        <location evidence="1">Membrane</location>
        <topology evidence="1">Multi-pass membrane protein</topology>
    </subcellularLocation>
</comment>
<evidence type="ECO:0000256" key="7">
    <source>
        <dbReference type="ARBA" id="ARBA00023224"/>
    </source>
</evidence>
<evidence type="ECO:0000256" key="5">
    <source>
        <dbReference type="ARBA" id="ARBA00023136"/>
    </source>
</evidence>
<organism evidence="10 11">
    <name type="scientific">Adineta steineri</name>
    <dbReference type="NCBI Taxonomy" id="433720"/>
    <lineage>
        <taxon>Eukaryota</taxon>
        <taxon>Metazoa</taxon>
        <taxon>Spiralia</taxon>
        <taxon>Gnathifera</taxon>
        <taxon>Rotifera</taxon>
        <taxon>Eurotatoria</taxon>
        <taxon>Bdelloidea</taxon>
        <taxon>Adinetida</taxon>
        <taxon>Adinetidae</taxon>
        <taxon>Adineta</taxon>
    </lineage>
</organism>
<feature type="transmembrane region" description="Helical" evidence="8">
    <location>
        <begin position="51"/>
        <end position="75"/>
    </location>
</feature>
<gene>
    <name evidence="10" type="ORF">JYZ213_LOCUS9276</name>
</gene>
<evidence type="ECO:0000256" key="4">
    <source>
        <dbReference type="ARBA" id="ARBA00023040"/>
    </source>
</evidence>
<dbReference type="GO" id="GO:0004930">
    <property type="term" value="F:G protein-coupled receptor activity"/>
    <property type="evidence" value="ECO:0007669"/>
    <property type="project" value="UniProtKB-KW"/>
</dbReference>
<dbReference type="AlphaFoldDB" id="A0A813XX86"/>
<proteinExistence type="predicted"/>
<evidence type="ECO:0000256" key="8">
    <source>
        <dbReference type="SAM" id="Phobius"/>
    </source>
</evidence>
<feature type="transmembrane region" description="Helical" evidence="8">
    <location>
        <begin position="223"/>
        <end position="247"/>
    </location>
</feature>
<comment type="caution">
    <text evidence="10">The sequence shown here is derived from an EMBL/GenBank/DDBJ whole genome shotgun (WGS) entry which is preliminary data.</text>
</comment>
<keyword evidence="6" id="KW-0675">Receptor</keyword>
<evidence type="ECO:0000256" key="1">
    <source>
        <dbReference type="ARBA" id="ARBA00004141"/>
    </source>
</evidence>
<reference evidence="10" key="1">
    <citation type="submission" date="2021-02" db="EMBL/GenBank/DDBJ databases">
        <authorList>
            <person name="Nowell W R."/>
        </authorList>
    </citation>
    <scope>NUCLEOTIDE SEQUENCE</scope>
</reference>
<dbReference type="Proteomes" id="UP000663845">
    <property type="component" value="Unassembled WGS sequence"/>
</dbReference>
<feature type="transmembrane region" description="Helical" evidence="8">
    <location>
        <begin position="179"/>
        <end position="202"/>
    </location>
</feature>
<evidence type="ECO:0000256" key="2">
    <source>
        <dbReference type="ARBA" id="ARBA00022692"/>
    </source>
</evidence>
<evidence type="ECO:0000313" key="11">
    <source>
        <dbReference type="Proteomes" id="UP000663845"/>
    </source>
</evidence>
<keyword evidence="4" id="KW-0297">G-protein coupled receptor</keyword>
<keyword evidence="5 8" id="KW-0472">Membrane</keyword>
<dbReference type="PANTHER" id="PTHR24243:SF230">
    <property type="entry name" value="G-PROTEIN COUPLED RECEPTORS FAMILY 1 PROFILE DOMAIN-CONTAINING PROTEIN"/>
    <property type="match status" value="1"/>
</dbReference>
<feature type="domain" description="G-protein coupled receptors family 1 profile" evidence="9">
    <location>
        <begin position="32"/>
        <end position="286"/>
    </location>
</feature>
<keyword evidence="2 8" id="KW-0812">Transmembrane</keyword>
<keyword evidence="7" id="KW-0807">Transducer</keyword>
<feature type="transmembrane region" description="Helical" evidence="8">
    <location>
        <begin position="95"/>
        <end position="114"/>
    </location>
</feature>
<name>A0A813XX86_9BILA</name>
<keyword evidence="3 8" id="KW-1133">Transmembrane helix</keyword>
<protein>
    <recommendedName>
        <fullName evidence="9">G-protein coupled receptors family 1 profile domain-containing protein</fullName>
    </recommendedName>
</protein>
<dbReference type="GO" id="GO:0005886">
    <property type="term" value="C:plasma membrane"/>
    <property type="evidence" value="ECO:0007669"/>
    <property type="project" value="TreeGrafter"/>
</dbReference>
<evidence type="ECO:0000256" key="6">
    <source>
        <dbReference type="ARBA" id="ARBA00023170"/>
    </source>
</evidence>
<evidence type="ECO:0000313" key="10">
    <source>
        <dbReference type="EMBL" id="CAF0876974.1"/>
    </source>
</evidence>
<dbReference type="PROSITE" id="PS50262">
    <property type="entry name" value="G_PROTEIN_RECEP_F1_2"/>
    <property type="match status" value="1"/>
</dbReference>
<feature type="transmembrane region" description="Helical" evidence="8">
    <location>
        <begin position="17"/>
        <end position="39"/>
    </location>
</feature>
<sequence>MSSSSVSDGILKFATQYSLYTGCIIFSFGVIGNGLNLLVFTQFKQFRTNRCAFYITIESISNLIYQFLTISLTILTSIYQDDATGRFSFWCKLRYIVGQTCALTTFYMICFTTIDQFFSTNHRFSLRQMCTLKLGRYFAFILICFVIIHSIALGCSYDIQPTLGCVPSNYVAVQYLTYFFYPVLIGFLPIAIASSFSMLAYHNVRRIVRRQLPIVRRKLDKQITAMVLMRVIAFVFLLLPFITYRIYTINFPTSRSVSMTFAIGKLIQAILTSIYIINYAINFYLFLIFSSRFRRQVKVVLVKKCWQRWKYWCCSINNRIEPGNNTEPHNSQIESDENI</sequence>
<feature type="transmembrane region" description="Helical" evidence="8">
    <location>
        <begin position="134"/>
        <end position="159"/>
    </location>
</feature>
<dbReference type="SUPFAM" id="SSF81321">
    <property type="entry name" value="Family A G protein-coupled receptor-like"/>
    <property type="match status" value="1"/>
</dbReference>
<dbReference type="Gene3D" id="1.20.1070.10">
    <property type="entry name" value="Rhodopsin 7-helix transmembrane proteins"/>
    <property type="match status" value="1"/>
</dbReference>
<feature type="transmembrane region" description="Helical" evidence="8">
    <location>
        <begin position="267"/>
        <end position="289"/>
    </location>
</feature>